<evidence type="ECO:0000313" key="4">
    <source>
        <dbReference type="Proteomes" id="UP001201812"/>
    </source>
</evidence>
<name>A0AAD4MYD7_9BILA</name>
<proteinExistence type="predicted"/>
<comment type="caution">
    <text evidence="3">The sequence shown here is derived from an EMBL/GenBank/DDBJ whole genome shotgun (WGS) entry which is preliminary data.</text>
</comment>
<dbReference type="AlphaFoldDB" id="A0AAD4MYD7"/>
<evidence type="ECO:0000256" key="2">
    <source>
        <dbReference type="SAM" id="SignalP"/>
    </source>
</evidence>
<evidence type="ECO:0000256" key="1">
    <source>
        <dbReference type="SAM" id="MobiDB-lite"/>
    </source>
</evidence>
<reference evidence="3" key="1">
    <citation type="submission" date="2022-01" db="EMBL/GenBank/DDBJ databases">
        <title>Genome Sequence Resource for Two Populations of Ditylenchus destructor, the Migratory Endoparasitic Phytonematode.</title>
        <authorList>
            <person name="Zhang H."/>
            <person name="Lin R."/>
            <person name="Xie B."/>
        </authorList>
    </citation>
    <scope>NUCLEOTIDE SEQUENCE</scope>
    <source>
        <strain evidence="3">BazhouSP</strain>
    </source>
</reference>
<feature type="region of interest" description="Disordered" evidence="1">
    <location>
        <begin position="22"/>
        <end position="115"/>
    </location>
</feature>
<feature type="compositionally biased region" description="Low complexity" evidence="1">
    <location>
        <begin position="77"/>
        <end position="97"/>
    </location>
</feature>
<feature type="signal peptide" evidence="2">
    <location>
        <begin position="1"/>
        <end position="21"/>
    </location>
</feature>
<keyword evidence="4" id="KW-1185">Reference proteome</keyword>
<organism evidence="3 4">
    <name type="scientific">Ditylenchus destructor</name>
    <dbReference type="NCBI Taxonomy" id="166010"/>
    <lineage>
        <taxon>Eukaryota</taxon>
        <taxon>Metazoa</taxon>
        <taxon>Ecdysozoa</taxon>
        <taxon>Nematoda</taxon>
        <taxon>Chromadorea</taxon>
        <taxon>Rhabditida</taxon>
        <taxon>Tylenchina</taxon>
        <taxon>Tylenchomorpha</taxon>
        <taxon>Sphaerularioidea</taxon>
        <taxon>Anguinidae</taxon>
        <taxon>Anguininae</taxon>
        <taxon>Ditylenchus</taxon>
    </lineage>
</organism>
<keyword evidence="2" id="KW-0732">Signal</keyword>
<protein>
    <submittedName>
        <fullName evidence="3">Uncharacterized protein</fullName>
    </submittedName>
</protein>
<dbReference type="EMBL" id="JAKKPZ010000022">
    <property type="protein sequence ID" value="KAI1711402.1"/>
    <property type="molecule type" value="Genomic_DNA"/>
</dbReference>
<sequence>MASVTLITSLFFILAVLSVHAKNPQDVEDGPEVPVPTGDMNGDIYDPRDPPGMGPETDDGPGQVLDPDAYIPGDSIPVDSDGDGSSNVGVDSSSGGDEPPPPDVQPAGRPSRNRQ</sequence>
<dbReference type="Proteomes" id="UP001201812">
    <property type="component" value="Unassembled WGS sequence"/>
</dbReference>
<feature type="chain" id="PRO_5042067279" evidence="2">
    <location>
        <begin position="22"/>
        <end position="115"/>
    </location>
</feature>
<gene>
    <name evidence="3" type="ORF">DdX_10282</name>
</gene>
<evidence type="ECO:0000313" key="3">
    <source>
        <dbReference type="EMBL" id="KAI1711402.1"/>
    </source>
</evidence>
<accession>A0AAD4MYD7</accession>